<evidence type="ECO:0000313" key="4">
    <source>
        <dbReference type="EMBL" id="QDT65627.1"/>
    </source>
</evidence>
<keyword evidence="1" id="KW-0175">Coiled coil</keyword>
<dbReference type="AlphaFoldDB" id="A0A517TB77"/>
<gene>
    <name evidence="4" type="ORF">V22_28850</name>
</gene>
<evidence type="ECO:0000256" key="1">
    <source>
        <dbReference type="SAM" id="Coils"/>
    </source>
</evidence>
<name>A0A517TB77_9PLAN</name>
<feature type="compositionally biased region" description="Basic and acidic residues" evidence="2">
    <location>
        <begin position="978"/>
        <end position="988"/>
    </location>
</feature>
<feature type="coiled-coil region" evidence="1">
    <location>
        <begin position="808"/>
        <end position="867"/>
    </location>
</feature>
<feature type="coiled-coil region" evidence="1">
    <location>
        <begin position="313"/>
        <end position="387"/>
    </location>
</feature>
<dbReference type="Proteomes" id="UP000319976">
    <property type="component" value="Chromosome"/>
</dbReference>
<evidence type="ECO:0000256" key="2">
    <source>
        <dbReference type="SAM" id="MobiDB-lite"/>
    </source>
</evidence>
<reference evidence="4 5" key="1">
    <citation type="submission" date="2019-02" db="EMBL/GenBank/DDBJ databases">
        <title>Deep-cultivation of Planctomycetes and their phenomic and genomic characterization uncovers novel biology.</title>
        <authorList>
            <person name="Wiegand S."/>
            <person name="Jogler M."/>
            <person name="Boedeker C."/>
            <person name="Pinto D."/>
            <person name="Vollmers J."/>
            <person name="Rivas-Marin E."/>
            <person name="Kohn T."/>
            <person name="Peeters S.H."/>
            <person name="Heuer A."/>
            <person name="Rast P."/>
            <person name="Oberbeckmann S."/>
            <person name="Bunk B."/>
            <person name="Jeske O."/>
            <person name="Meyerdierks A."/>
            <person name="Storesund J.E."/>
            <person name="Kallscheuer N."/>
            <person name="Luecker S."/>
            <person name="Lage O.M."/>
            <person name="Pohl T."/>
            <person name="Merkel B.J."/>
            <person name="Hornburger P."/>
            <person name="Mueller R.-W."/>
            <person name="Bruemmer F."/>
            <person name="Labrenz M."/>
            <person name="Spormann A.M."/>
            <person name="Op den Camp H."/>
            <person name="Overmann J."/>
            <person name="Amann R."/>
            <person name="Jetten M.S.M."/>
            <person name="Mascher T."/>
            <person name="Medema M.H."/>
            <person name="Devos D.P."/>
            <person name="Kaster A.-K."/>
            <person name="Ovreas L."/>
            <person name="Rohde M."/>
            <person name="Galperin M.Y."/>
            <person name="Jogler C."/>
        </authorList>
    </citation>
    <scope>NUCLEOTIDE SEQUENCE [LARGE SCALE GENOMIC DNA]</scope>
    <source>
        <strain evidence="4 5">V22</strain>
    </source>
</reference>
<dbReference type="RefSeq" id="WP_145263868.1">
    <property type="nucleotide sequence ID" value="NZ_CP036316.1"/>
</dbReference>
<evidence type="ECO:0000256" key="3">
    <source>
        <dbReference type="SAM" id="Phobius"/>
    </source>
</evidence>
<keyword evidence="5" id="KW-1185">Reference proteome</keyword>
<sequence length="1040" mass="116932">MSEGSNGSGLKFELQLSVQKALKDVDRFTQQAKKRIDKVRFNPVSDGRGGGKDNSSTRVKVAKDELARIERLEVLHHKNLKAIRDEARQDYETLLKQGTSIAESEFKRQSAMIKEHTNVKVRTLNEAERVLEQSNRKIVDEAKRTSEKQASEQQRVVERARAAGQQRVELARNEYNRIKILGVQYGQEAAQTQQWLTNRLKQLLKQGTQITEAEYRRRLQVVRQMAKQMAIAELTQQSNGKGGKDAARSAQRLFQVQQAIEDFSYAGMRGATNNIAALAAMIGGPAGLLAMLGVLGITLPPIIKTTMDWMNGNKEAAEALKEHAHKARELRDAQRQLYERGAAGGGPKNHNEVQGRIQEIKSLIDIQEREKRKVEEKIRLYEEAEQVLREYAHLSRSLGPVSAIEAMVSPEMQKELSKSGQQALKEMGKLAEVIEDVERRGQKALGSGFRLDPQDYAWLHQGAGNLTEGQQDEYDKFKSEAADRSSSANRYRQELQYLKERRRILNDLSPAQENMARKVELTHEKLSKEALSVSEVASRYRELAGAKDKAYEEKSEKAKELAQSQINSLRNDLNATSDAGEMQQIELQIIQVYRNLGVELAGIKNKHADITRQIHFRADSAGRIVHAATEELKILDQLSQKNDQLIEQTRQRIEQLKQSTTQFKSSHGQSMFGIDKHLATTSVNNSFEKKKTWAESNAESYIKQMQKAQEYYQKMSGIAKGPMSQMFSSQAEKASKAIQNAKQMLQKYIEKLKEAQKLSEEKALIKVEDNRQSDLAKQSSEYEKTGMYDEAVGAKQEQYQIAVQQAMRQDSEAKINLYKQEANRIQQELLQLVERERAKQEEKLQAQRQQKAEIDKMKQQLESVVDLAGNFDLENGNTEKLKGMHKQLENVRFELEKINKMQTDMGMKGSGSALGGLGGSVGALGKLLGIPGYASGGLMQAGRMAVVGEKGPEMIIPKEDSYVLNNESVKALSGNADLRGRSESRRASGPDAYTTTTADNRNMFHIDSMSLVSNDNQSLDDLMDVMSRGTFESFLRLGSG</sequence>
<dbReference type="EMBL" id="CP036316">
    <property type="protein sequence ID" value="QDT65627.1"/>
    <property type="molecule type" value="Genomic_DNA"/>
</dbReference>
<feature type="coiled-coil region" evidence="1">
    <location>
        <begin position="731"/>
        <end position="761"/>
    </location>
</feature>
<proteinExistence type="predicted"/>
<dbReference type="KEGG" id="chya:V22_28850"/>
<protein>
    <submittedName>
        <fullName evidence="4">Uncharacterized protein</fullName>
    </submittedName>
</protein>
<feature type="coiled-coil region" evidence="1">
    <location>
        <begin position="628"/>
        <end position="659"/>
    </location>
</feature>
<dbReference type="OrthoDB" id="7996304at2"/>
<organism evidence="4 5">
    <name type="scientific">Calycomorphotria hydatis</name>
    <dbReference type="NCBI Taxonomy" id="2528027"/>
    <lineage>
        <taxon>Bacteria</taxon>
        <taxon>Pseudomonadati</taxon>
        <taxon>Planctomycetota</taxon>
        <taxon>Planctomycetia</taxon>
        <taxon>Planctomycetales</taxon>
        <taxon>Planctomycetaceae</taxon>
        <taxon>Calycomorphotria</taxon>
    </lineage>
</organism>
<keyword evidence="3" id="KW-1133">Transmembrane helix</keyword>
<accession>A0A517TB77</accession>
<feature type="transmembrane region" description="Helical" evidence="3">
    <location>
        <begin position="275"/>
        <end position="297"/>
    </location>
</feature>
<feature type="coiled-coil region" evidence="1">
    <location>
        <begin position="552"/>
        <end position="579"/>
    </location>
</feature>
<keyword evidence="3" id="KW-0472">Membrane</keyword>
<evidence type="ECO:0000313" key="5">
    <source>
        <dbReference type="Proteomes" id="UP000319976"/>
    </source>
</evidence>
<keyword evidence="3" id="KW-0812">Transmembrane</keyword>
<feature type="region of interest" description="Disordered" evidence="2">
    <location>
        <begin position="974"/>
        <end position="996"/>
    </location>
</feature>